<dbReference type="Proteomes" id="UP001190825">
    <property type="component" value="Unassembled WGS sequence"/>
</dbReference>
<name>A0ABX4TVA7_9HYPH</name>
<evidence type="ECO:0000313" key="2">
    <source>
        <dbReference type="Proteomes" id="UP001190825"/>
    </source>
</evidence>
<comment type="caution">
    <text evidence="1">The sequence shown here is derived from an EMBL/GenBank/DDBJ whole genome shotgun (WGS) entry which is preliminary data.</text>
</comment>
<evidence type="ECO:0008006" key="3">
    <source>
        <dbReference type="Google" id="ProtNLM"/>
    </source>
</evidence>
<protein>
    <recommendedName>
        <fullName evidence="3">PilZ domain-containing protein</fullName>
    </recommendedName>
</protein>
<gene>
    <name evidence="1" type="ORF">BMJ33_01055</name>
</gene>
<proteinExistence type="predicted"/>
<dbReference type="RefSeq" id="WP_101779870.1">
    <property type="nucleotide sequence ID" value="NZ_NBUC01000009.1"/>
</dbReference>
<reference evidence="1 2" key="1">
    <citation type="journal article" date="2018" name="FEMS Microbiol. Ecol.">
        <title>Co-invading symbiotic mutualists of Medicago polymorpha retain high ancestral diversity and contain diverse accessory genomes.</title>
        <authorList>
            <person name="Porter S.S."/>
            <person name="Faber-Hammond J.J."/>
            <person name="Friesen M.L."/>
        </authorList>
    </citation>
    <scope>NUCLEOTIDE SEQUENCE [LARGE SCALE GENOMIC DNA]</scope>
    <source>
        <strain evidence="1 2">Str16</strain>
    </source>
</reference>
<keyword evidence="2" id="KW-1185">Reference proteome</keyword>
<evidence type="ECO:0000313" key="1">
    <source>
        <dbReference type="EMBL" id="PLU09349.1"/>
    </source>
</evidence>
<accession>A0ABX4TVA7</accession>
<dbReference type="EMBL" id="NBUC01000009">
    <property type="protein sequence ID" value="PLU09349.1"/>
    <property type="molecule type" value="Genomic_DNA"/>
</dbReference>
<organism evidence="1 2">
    <name type="scientific">Sinorhizobium medicae</name>
    <dbReference type="NCBI Taxonomy" id="110321"/>
    <lineage>
        <taxon>Bacteria</taxon>
        <taxon>Pseudomonadati</taxon>
        <taxon>Pseudomonadota</taxon>
        <taxon>Alphaproteobacteria</taxon>
        <taxon>Hyphomicrobiales</taxon>
        <taxon>Rhizobiaceae</taxon>
        <taxon>Sinorhizobium/Ensifer group</taxon>
        <taxon>Sinorhizobium</taxon>
    </lineage>
</organism>
<sequence length="124" mass="13751">MARLWGKEIPGGFVFEGSHSAVRNLEFHRRIEGATDRLDLQLRETLRDEANLATNARLMLQCGEGVEVKLETGGLRLCHPSSDLSLQIVLPQGCDIKLFHCRQEDPIRSVTGLGFLQSAPINAI</sequence>